<evidence type="ECO:0000313" key="7">
    <source>
        <dbReference type="EMBL" id="SDL78922.1"/>
    </source>
</evidence>
<feature type="transmembrane region" description="Helical" evidence="6">
    <location>
        <begin position="118"/>
        <end position="141"/>
    </location>
</feature>
<protein>
    <recommendedName>
        <fullName evidence="9">Major Facilitator Superfamily protein</fullName>
    </recommendedName>
</protein>
<dbReference type="InterPro" id="IPR036259">
    <property type="entry name" value="MFS_trans_sf"/>
</dbReference>
<evidence type="ECO:0008006" key="9">
    <source>
        <dbReference type="Google" id="ProtNLM"/>
    </source>
</evidence>
<evidence type="ECO:0000256" key="2">
    <source>
        <dbReference type="ARBA" id="ARBA00022448"/>
    </source>
</evidence>
<dbReference type="PANTHER" id="PTHR23501:SF191">
    <property type="entry name" value="VACUOLAR BASIC AMINO ACID TRANSPORTER 4"/>
    <property type="match status" value="1"/>
</dbReference>
<evidence type="ECO:0000313" key="8">
    <source>
        <dbReference type="Proteomes" id="UP000199555"/>
    </source>
</evidence>
<evidence type="ECO:0000256" key="3">
    <source>
        <dbReference type="ARBA" id="ARBA00022692"/>
    </source>
</evidence>
<evidence type="ECO:0000256" key="4">
    <source>
        <dbReference type="ARBA" id="ARBA00022989"/>
    </source>
</evidence>
<feature type="transmembrane region" description="Helical" evidence="6">
    <location>
        <begin position="319"/>
        <end position="342"/>
    </location>
</feature>
<evidence type="ECO:0000256" key="5">
    <source>
        <dbReference type="ARBA" id="ARBA00023136"/>
    </source>
</evidence>
<gene>
    <name evidence="7" type="ORF">SAMN04487971_12429</name>
</gene>
<feature type="transmembrane region" description="Helical" evidence="6">
    <location>
        <begin position="279"/>
        <end position="299"/>
    </location>
</feature>
<dbReference type="GO" id="GO:0005886">
    <property type="term" value="C:plasma membrane"/>
    <property type="evidence" value="ECO:0007669"/>
    <property type="project" value="TreeGrafter"/>
</dbReference>
<comment type="subcellular location">
    <subcellularLocation>
        <location evidence="1">Endomembrane system</location>
        <topology evidence="1">Multi-pass membrane protein</topology>
    </subcellularLocation>
</comment>
<dbReference type="SUPFAM" id="SSF103473">
    <property type="entry name" value="MFS general substrate transporter"/>
    <property type="match status" value="1"/>
</dbReference>
<feature type="transmembrane region" description="Helical" evidence="6">
    <location>
        <begin position="248"/>
        <end position="267"/>
    </location>
</feature>
<feature type="transmembrane region" description="Helical" evidence="6">
    <location>
        <begin position="94"/>
        <end position="112"/>
    </location>
</feature>
<accession>A0A1G9MXC7</accession>
<feature type="transmembrane region" description="Helical" evidence="6">
    <location>
        <begin position="182"/>
        <end position="200"/>
    </location>
</feature>
<organism evidence="7 8">
    <name type="scientific">Paracoccus chinensis</name>
    <dbReference type="NCBI Taxonomy" id="525640"/>
    <lineage>
        <taxon>Bacteria</taxon>
        <taxon>Pseudomonadati</taxon>
        <taxon>Pseudomonadota</taxon>
        <taxon>Alphaproteobacteria</taxon>
        <taxon>Rhodobacterales</taxon>
        <taxon>Paracoccaceae</taxon>
        <taxon>Paracoccus</taxon>
    </lineage>
</organism>
<dbReference type="AlphaFoldDB" id="A0A1G9MXC7"/>
<feature type="transmembrane region" description="Helical" evidence="6">
    <location>
        <begin position="25"/>
        <end position="46"/>
    </location>
</feature>
<sequence length="544" mass="57968">MSAAEGQSPAPAAPPAPPAMPLGRALAYVLAGAMLALSQGLGQGFVSANVQQFAGDLGISATDASWLMAAYLVPRSSLPLLLTKIRTQFGLRRFAEFGIICYVTVAFGSVWIEDLRSAVVMQFLAGVTSAPLSTLAFLYFLEPLSREWKMRLGLPLALCLLMMGPSLARVISPALIGDGGLMRIHLLVLGMALVSLVLVYRLRLTPVPHEKVIRPMDLLSFGLIAFGFGGITVGAIMGPIHWWTATPWIGVLMAASVAAVTAALLIETHRASPLLDIRWLMSPAMLHLTGTLLLFRLLLTEQSTGAPRMFQVLGVAPGQMTTLFAVICVASLLGGLACVAWIKPGREPQFHFVALVLIAAGAWMDSHSTLDTRPEQMLVSQAMIGFAGMLFMPPAMMVGLMAALKKGPNYLLSFLIVFLSTQSIGGVIGGGLFNTLVNWRQAFHLQTLTEQIRATSAPVTAEIAQRITALAPQLPDMATRRAQAVVQIAQEASAQACVMAYNDLYFLIFLASLAALAVLLLHVGRDRLSARLSPSSAPESGSSA</sequence>
<feature type="transmembrane region" description="Helical" evidence="6">
    <location>
        <begin position="384"/>
        <end position="404"/>
    </location>
</feature>
<keyword evidence="8" id="KW-1185">Reference proteome</keyword>
<dbReference type="PANTHER" id="PTHR23501">
    <property type="entry name" value="MAJOR FACILITATOR SUPERFAMILY"/>
    <property type="match status" value="1"/>
</dbReference>
<feature type="transmembrane region" description="Helical" evidence="6">
    <location>
        <begin position="221"/>
        <end position="242"/>
    </location>
</feature>
<proteinExistence type="predicted"/>
<dbReference type="RefSeq" id="WP_090757283.1">
    <property type="nucleotide sequence ID" value="NZ_FNGE01000024.1"/>
</dbReference>
<reference evidence="8" key="1">
    <citation type="submission" date="2016-10" db="EMBL/GenBank/DDBJ databases">
        <authorList>
            <person name="Varghese N."/>
            <person name="Submissions S."/>
        </authorList>
    </citation>
    <scope>NUCLEOTIDE SEQUENCE [LARGE SCALE GENOMIC DNA]</scope>
    <source>
        <strain evidence="8">CGMCC 1.7655</strain>
    </source>
</reference>
<dbReference type="GO" id="GO:0012505">
    <property type="term" value="C:endomembrane system"/>
    <property type="evidence" value="ECO:0007669"/>
    <property type="project" value="UniProtKB-SubCell"/>
</dbReference>
<keyword evidence="2" id="KW-0813">Transport</keyword>
<feature type="transmembrane region" description="Helical" evidence="6">
    <location>
        <begin position="504"/>
        <end position="523"/>
    </location>
</feature>
<feature type="transmembrane region" description="Helical" evidence="6">
    <location>
        <begin position="153"/>
        <end position="176"/>
    </location>
</feature>
<keyword evidence="5 6" id="KW-0472">Membrane</keyword>
<dbReference type="OrthoDB" id="5314453at2"/>
<evidence type="ECO:0000256" key="1">
    <source>
        <dbReference type="ARBA" id="ARBA00004127"/>
    </source>
</evidence>
<keyword evidence="3 6" id="KW-0812">Transmembrane</keyword>
<dbReference type="Gene3D" id="1.20.1250.20">
    <property type="entry name" value="MFS general substrate transporter like domains"/>
    <property type="match status" value="1"/>
</dbReference>
<dbReference type="Proteomes" id="UP000199555">
    <property type="component" value="Unassembled WGS sequence"/>
</dbReference>
<feature type="transmembrane region" description="Helical" evidence="6">
    <location>
        <begin position="349"/>
        <end position="364"/>
    </location>
</feature>
<dbReference type="GO" id="GO:0022857">
    <property type="term" value="F:transmembrane transporter activity"/>
    <property type="evidence" value="ECO:0007669"/>
    <property type="project" value="TreeGrafter"/>
</dbReference>
<name>A0A1G9MXC7_9RHOB</name>
<dbReference type="STRING" id="525640.SAMN04487971_12429"/>
<keyword evidence="4 6" id="KW-1133">Transmembrane helix</keyword>
<evidence type="ECO:0000256" key="6">
    <source>
        <dbReference type="SAM" id="Phobius"/>
    </source>
</evidence>
<dbReference type="EMBL" id="FNGE01000024">
    <property type="protein sequence ID" value="SDL78922.1"/>
    <property type="molecule type" value="Genomic_DNA"/>
</dbReference>
<feature type="transmembrane region" description="Helical" evidence="6">
    <location>
        <begin position="411"/>
        <end position="433"/>
    </location>
</feature>